<dbReference type="Pfam" id="PF07661">
    <property type="entry name" value="MORN_2"/>
    <property type="match status" value="5"/>
</dbReference>
<dbReference type="Proteomes" id="UP000307507">
    <property type="component" value="Unassembled WGS sequence"/>
</dbReference>
<organism evidence="1 2">
    <name type="scientific">Flavobacterium supellecticarium</name>
    <dbReference type="NCBI Taxonomy" id="2565924"/>
    <lineage>
        <taxon>Bacteria</taxon>
        <taxon>Pseudomonadati</taxon>
        <taxon>Bacteroidota</taxon>
        <taxon>Flavobacteriia</taxon>
        <taxon>Flavobacteriales</taxon>
        <taxon>Flavobacteriaceae</taxon>
        <taxon>Flavobacterium</taxon>
    </lineage>
</organism>
<gene>
    <name evidence="1" type="ORF">E6C50_08160</name>
</gene>
<sequence length="310" mass="35759">MKNKNCFLLHLCVLLVLVSCNKNEVKKDFFANGRVKTEIKMEGNVRNGFYKEYYENGNLKLVSNFENDIQNGETILYFDNGKKEKEIFFKNGIQEGKSTFYYENGVISEVGNVKNGKKNGSFTLNWEDGVLKSKLNFVNDEIQGEGFFYNKKGQLEYKINFKDSSPINWNSVKTDYNFDFLFPNSFETVLTNSKEGKIALIYKSSSDIYKPNVNVVTIYNSKNMTLPSIISENMKELKSSYSNLKIIEQTDEFVDFQIEQEGLLIRGCSSFRDCANNEVLILSTLSLAKSYEIYTPIFNLMKESFTCRNH</sequence>
<protein>
    <submittedName>
        <fullName evidence="1">Toxin-antitoxin system YwqK family antitoxin</fullName>
    </submittedName>
</protein>
<comment type="caution">
    <text evidence="1">The sequence shown here is derived from an EMBL/GenBank/DDBJ whole genome shotgun (WGS) entry which is preliminary data.</text>
</comment>
<dbReference type="Gene3D" id="2.20.110.10">
    <property type="entry name" value="Histone H3 K4-specific methyltransferase SET7/9 N-terminal domain"/>
    <property type="match status" value="2"/>
</dbReference>
<accession>A0A4S4A0F0</accession>
<dbReference type="RefSeq" id="WP_136402709.1">
    <property type="nucleotide sequence ID" value="NZ_SSNZ01000002.1"/>
</dbReference>
<keyword evidence="2" id="KW-1185">Reference proteome</keyword>
<dbReference type="AlphaFoldDB" id="A0A4S4A0F0"/>
<reference evidence="1 2" key="1">
    <citation type="submission" date="2019-04" db="EMBL/GenBank/DDBJ databases">
        <title>Flavobacterium sp. nov. isolated from construction timber.</title>
        <authorList>
            <person name="Lin S.-Y."/>
            <person name="Chang C.-T."/>
            <person name="Young C.-C."/>
        </authorList>
    </citation>
    <scope>NUCLEOTIDE SEQUENCE [LARGE SCALE GENOMIC DNA]</scope>
    <source>
        <strain evidence="1 2">CC-CTC003</strain>
    </source>
</reference>
<proteinExistence type="predicted"/>
<dbReference type="EMBL" id="SSNZ01000002">
    <property type="protein sequence ID" value="THF51725.1"/>
    <property type="molecule type" value="Genomic_DNA"/>
</dbReference>
<evidence type="ECO:0000313" key="2">
    <source>
        <dbReference type="Proteomes" id="UP000307507"/>
    </source>
</evidence>
<evidence type="ECO:0000313" key="1">
    <source>
        <dbReference type="EMBL" id="THF51725.1"/>
    </source>
</evidence>
<dbReference type="PROSITE" id="PS51257">
    <property type="entry name" value="PROKAR_LIPOPROTEIN"/>
    <property type="match status" value="1"/>
</dbReference>
<name>A0A4S4A0F0_9FLAO</name>
<dbReference type="OrthoDB" id="1331719at2"/>
<dbReference type="InterPro" id="IPR011652">
    <property type="entry name" value="MORN_2"/>
</dbReference>
<dbReference type="SUPFAM" id="SSF82185">
    <property type="entry name" value="Histone H3 K4-specific methyltransferase SET7/9 N-terminal domain"/>
    <property type="match status" value="1"/>
</dbReference>